<sequence length="127" mass="14503">MTCADTHSAGSYTVERRDQDATRFHLLPQKFWTEVERYGLSNGGSSSNPNRARAAAELLKQWLICMGFWRWDLLDPDRETGNSNEVGERERRVGPWERGPLSKARRRSLKLESQAMAKAVGPQRLAE</sequence>
<accession>A0A834HAG5</accession>
<feature type="compositionally biased region" description="Basic and acidic residues" evidence="1">
    <location>
        <begin position="74"/>
        <end position="95"/>
    </location>
</feature>
<protein>
    <submittedName>
        <fullName evidence="2">Uncharacterized protein</fullName>
    </submittedName>
</protein>
<gene>
    <name evidence="2" type="ORF">RHSIM_Rhsim02G0098000</name>
</gene>
<dbReference type="EMBL" id="WJXA01000002">
    <property type="protein sequence ID" value="KAF7150886.1"/>
    <property type="molecule type" value="Genomic_DNA"/>
</dbReference>
<dbReference type="Proteomes" id="UP000626092">
    <property type="component" value="Unassembled WGS sequence"/>
</dbReference>
<comment type="caution">
    <text evidence="2">The sequence shown here is derived from an EMBL/GenBank/DDBJ whole genome shotgun (WGS) entry which is preliminary data.</text>
</comment>
<reference evidence="2" key="1">
    <citation type="submission" date="2019-11" db="EMBL/GenBank/DDBJ databases">
        <authorList>
            <person name="Liu Y."/>
            <person name="Hou J."/>
            <person name="Li T.-Q."/>
            <person name="Guan C.-H."/>
            <person name="Wu X."/>
            <person name="Wu H.-Z."/>
            <person name="Ling F."/>
            <person name="Zhang R."/>
            <person name="Shi X.-G."/>
            <person name="Ren J.-P."/>
            <person name="Chen E.-F."/>
            <person name="Sun J.-M."/>
        </authorList>
    </citation>
    <scope>NUCLEOTIDE SEQUENCE</scope>
    <source>
        <strain evidence="2">Adult_tree_wgs_1</strain>
        <tissue evidence="2">Leaves</tissue>
    </source>
</reference>
<feature type="region of interest" description="Disordered" evidence="1">
    <location>
        <begin position="74"/>
        <end position="127"/>
    </location>
</feature>
<organism evidence="2 3">
    <name type="scientific">Rhododendron simsii</name>
    <name type="common">Sims's rhododendron</name>
    <dbReference type="NCBI Taxonomy" id="118357"/>
    <lineage>
        <taxon>Eukaryota</taxon>
        <taxon>Viridiplantae</taxon>
        <taxon>Streptophyta</taxon>
        <taxon>Embryophyta</taxon>
        <taxon>Tracheophyta</taxon>
        <taxon>Spermatophyta</taxon>
        <taxon>Magnoliopsida</taxon>
        <taxon>eudicotyledons</taxon>
        <taxon>Gunneridae</taxon>
        <taxon>Pentapetalae</taxon>
        <taxon>asterids</taxon>
        <taxon>Ericales</taxon>
        <taxon>Ericaceae</taxon>
        <taxon>Ericoideae</taxon>
        <taxon>Rhodoreae</taxon>
        <taxon>Rhododendron</taxon>
    </lineage>
</organism>
<dbReference type="AlphaFoldDB" id="A0A834HAG5"/>
<evidence type="ECO:0000313" key="3">
    <source>
        <dbReference type="Proteomes" id="UP000626092"/>
    </source>
</evidence>
<proteinExistence type="predicted"/>
<keyword evidence="3" id="KW-1185">Reference proteome</keyword>
<name>A0A834HAG5_RHOSS</name>
<evidence type="ECO:0000256" key="1">
    <source>
        <dbReference type="SAM" id="MobiDB-lite"/>
    </source>
</evidence>
<dbReference type="OrthoDB" id="10585445at2759"/>
<evidence type="ECO:0000313" key="2">
    <source>
        <dbReference type="EMBL" id="KAF7150886.1"/>
    </source>
</evidence>